<feature type="chain" id="PRO_5006902066" evidence="1">
    <location>
        <begin position="22"/>
        <end position="157"/>
    </location>
</feature>
<sequence>MRACSISLALFANTLFLVVEGARFPDCISGPLADILVCDPNASSIDCARALIAELTVSELIENMDTSSPGVSRFGLASYTWHCMAWLLATASLASPGQDFSYATSFPVANYHSLSNANRGILDFFTPNINPFKDPRWVAAKKHRAKTLTISPNTFTS</sequence>
<keyword evidence="1" id="KW-0732">Signal</keyword>
<comment type="caution">
    <text evidence="2">The sequence shown here is derived from an EMBL/GenBank/DDBJ whole genome shotgun (WGS) entry which is preliminary data.</text>
</comment>
<reference evidence="2 3" key="1">
    <citation type="submission" date="2015-12" db="EMBL/GenBank/DDBJ databases">
        <title>Draft genome sequence of Moniliophthora roreri, the causal agent of frosty pod rot of cacao.</title>
        <authorList>
            <person name="Aime M.C."/>
            <person name="Diaz-Valderrama J.R."/>
            <person name="Kijpornyongpan T."/>
            <person name="Phillips-Mora W."/>
        </authorList>
    </citation>
    <scope>NUCLEOTIDE SEQUENCE [LARGE SCALE GENOMIC DNA]</scope>
    <source>
        <strain evidence="2 3">MCA 2952</strain>
    </source>
</reference>
<organism evidence="2 3">
    <name type="scientific">Moniliophthora roreri</name>
    <name type="common">Frosty pod rot fungus</name>
    <name type="synonym">Monilia roreri</name>
    <dbReference type="NCBI Taxonomy" id="221103"/>
    <lineage>
        <taxon>Eukaryota</taxon>
        <taxon>Fungi</taxon>
        <taxon>Dikarya</taxon>
        <taxon>Basidiomycota</taxon>
        <taxon>Agaricomycotina</taxon>
        <taxon>Agaricomycetes</taxon>
        <taxon>Agaricomycetidae</taxon>
        <taxon>Agaricales</taxon>
        <taxon>Marasmiineae</taxon>
        <taxon>Marasmiaceae</taxon>
        <taxon>Moniliophthora</taxon>
    </lineage>
</organism>
<accession>A0A0W0FRC6</accession>
<feature type="signal peptide" evidence="1">
    <location>
        <begin position="1"/>
        <end position="21"/>
    </location>
</feature>
<evidence type="ECO:0000313" key="2">
    <source>
        <dbReference type="EMBL" id="KTB38696.1"/>
    </source>
</evidence>
<evidence type="ECO:0000256" key="1">
    <source>
        <dbReference type="SAM" id="SignalP"/>
    </source>
</evidence>
<dbReference type="Proteomes" id="UP000054988">
    <property type="component" value="Unassembled WGS sequence"/>
</dbReference>
<name>A0A0W0FRC6_MONRR</name>
<protein>
    <submittedName>
        <fullName evidence="2">Uncharacterized protein</fullName>
    </submittedName>
</protein>
<proteinExistence type="predicted"/>
<gene>
    <name evidence="2" type="ORF">WG66_8701</name>
</gene>
<dbReference type="EMBL" id="LATX01001734">
    <property type="protein sequence ID" value="KTB38696.1"/>
    <property type="molecule type" value="Genomic_DNA"/>
</dbReference>
<dbReference type="AlphaFoldDB" id="A0A0W0FRC6"/>
<evidence type="ECO:0000313" key="3">
    <source>
        <dbReference type="Proteomes" id="UP000054988"/>
    </source>
</evidence>